<evidence type="ECO:0000256" key="1">
    <source>
        <dbReference type="ARBA" id="ARBA00004613"/>
    </source>
</evidence>
<evidence type="ECO:0000256" key="2">
    <source>
        <dbReference type="ARBA" id="ARBA00022525"/>
    </source>
</evidence>
<evidence type="ECO:0000313" key="4">
    <source>
        <dbReference type="EnsemblMetazoa" id="SMAR002631-PA"/>
    </source>
</evidence>
<dbReference type="EMBL" id="JH431198">
    <property type="status" value="NOT_ANNOTATED_CDS"/>
    <property type="molecule type" value="Genomic_DNA"/>
</dbReference>
<evidence type="ECO:0000313" key="5">
    <source>
        <dbReference type="Proteomes" id="UP000014500"/>
    </source>
</evidence>
<keyword evidence="5" id="KW-1185">Reference proteome</keyword>
<dbReference type="EnsemblMetazoa" id="SMAR002631-RA">
    <property type="protein sequence ID" value="SMAR002631-PA"/>
    <property type="gene ID" value="SMAR002631"/>
</dbReference>
<dbReference type="Proteomes" id="UP000014500">
    <property type="component" value="Unassembled WGS sequence"/>
</dbReference>
<dbReference type="AlphaFoldDB" id="T1INP8"/>
<comment type="subcellular location">
    <subcellularLocation>
        <location evidence="1">Secreted</location>
    </subcellularLocation>
</comment>
<proteinExistence type="predicted"/>
<evidence type="ECO:0008006" key="6">
    <source>
        <dbReference type="Google" id="ProtNLM"/>
    </source>
</evidence>
<sequence length="91" mass="9978">MKAPFFSPGDDHALAGFSSGCYYGSNLYTHGEQIQSQEACLNCTCTSDGLHCYLRTCPYYKPIGHNCTVTKEADQCCPTVVCPQGKADIEW</sequence>
<dbReference type="SUPFAM" id="SSF57603">
    <property type="entry name" value="FnI-like domain"/>
    <property type="match status" value="1"/>
</dbReference>
<dbReference type="Gene3D" id="6.20.200.20">
    <property type="match status" value="1"/>
</dbReference>
<dbReference type="PANTHER" id="PTHR46698">
    <property type="entry name" value="CROSSVEINLESS 2"/>
    <property type="match status" value="1"/>
</dbReference>
<dbReference type="HOGENOM" id="CLU_2429857_0_0_1"/>
<evidence type="ECO:0000256" key="3">
    <source>
        <dbReference type="ARBA" id="ARBA00022729"/>
    </source>
</evidence>
<reference evidence="5" key="1">
    <citation type="submission" date="2011-05" db="EMBL/GenBank/DDBJ databases">
        <authorList>
            <person name="Richards S.R."/>
            <person name="Qu J."/>
            <person name="Jiang H."/>
            <person name="Jhangiani S.N."/>
            <person name="Agravi P."/>
            <person name="Goodspeed R."/>
            <person name="Gross S."/>
            <person name="Mandapat C."/>
            <person name="Jackson L."/>
            <person name="Mathew T."/>
            <person name="Pu L."/>
            <person name="Thornton R."/>
            <person name="Saada N."/>
            <person name="Wilczek-Boney K.B."/>
            <person name="Lee S."/>
            <person name="Kovar C."/>
            <person name="Wu Y."/>
            <person name="Scherer S.E."/>
            <person name="Worley K.C."/>
            <person name="Muzny D.M."/>
            <person name="Gibbs R."/>
        </authorList>
    </citation>
    <scope>NUCLEOTIDE SEQUENCE</scope>
    <source>
        <strain evidence="5">Brora</strain>
    </source>
</reference>
<dbReference type="GO" id="GO:0005576">
    <property type="term" value="C:extracellular region"/>
    <property type="evidence" value="ECO:0007669"/>
    <property type="project" value="UniProtKB-SubCell"/>
</dbReference>
<dbReference type="OMA" id="PSCHILQ"/>
<keyword evidence="3" id="KW-0732">Signal</keyword>
<dbReference type="InterPro" id="IPR052424">
    <property type="entry name" value="Kielin_Chordin-BMP_Reg"/>
</dbReference>
<dbReference type="eggNOG" id="KOG1181">
    <property type="taxonomic scope" value="Eukaryota"/>
</dbReference>
<organism evidence="4 5">
    <name type="scientific">Strigamia maritima</name>
    <name type="common">European centipede</name>
    <name type="synonym">Geophilus maritimus</name>
    <dbReference type="NCBI Taxonomy" id="126957"/>
    <lineage>
        <taxon>Eukaryota</taxon>
        <taxon>Metazoa</taxon>
        <taxon>Ecdysozoa</taxon>
        <taxon>Arthropoda</taxon>
        <taxon>Myriapoda</taxon>
        <taxon>Chilopoda</taxon>
        <taxon>Pleurostigmophora</taxon>
        <taxon>Geophilomorpha</taxon>
        <taxon>Linotaeniidae</taxon>
        <taxon>Strigamia</taxon>
    </lineage>
</organism>
<reference evidence="4" key="2">
    <citation type="submission" date="2015-02" db="UniProtKB">
        <authorList>
            <consortium name="EnsemblMetazoa"/>
        </authorList>
    </citation>
    <scope>IDENTIFICATION</scope>
</reference>
<dbReference type="PANTHER" id="PTHR46698:SF3">
    <property type="entry name" value="TENECTIN ISOFORM 1-RELATED"/>
    <property type="match status" value="1"/>
</dbReference>
<dbReference type="STRING" id="126957.T1INP8"/>
<protein>
    <recommendedName>
        <fullName evidence="6">VWFC domain-containing protein</fullName>
    </recommendedName>
</protein>
<name>T1INP8_STRMM</name>
<keyword evidence="2" id="KW-0964">Secreted</keyword>
<accession>T1INP8</accession>